<evidence type="ECO:0000313" key="1">
    <source>
        <dbReference type="EMBL" id="MBC5788370.1"/>
    </source>
</evidence>
<accession>A0ABR7ITA8</accession>
<dbReference type="EMBL" id="JACOQK010000001">
    <property type="protein sequence ID" value="MBC5788370.1"/>
    <property type="molecule type" value="Genomic_DNA"/>
</dbReference>
<evidence type="ECO:0000313" key="2">
    <source>
        <dbReference type="Proteomes" id="UP000649151"/>
    </source>
</evidence>
<keyword evidence="2" id="KW-1185">Reference proteome</keyword>
<gene>
    <name evidence="1" type="ORF">H8Z77_10180</name>
</gene>
<sequence length="97" mass="11265">MEKQKFFTYKGRPLVRNGNTLYYGNMWEDFVVMLMIKDTTKQNDLELANHVLVQLMATDPNINPKDCITKKSEKVGLYNALDIADIWLNRALNPKKS</sequence>
<dbReference type="RefSeq" id="WP_069986873.1">
    <property type="nucleotide sequence ID" value="NZ_JACOQK010000001.1"/>
</dbReference>
<proteinExistence type="predicted"/>
<protein>
    <submittedName>
        <fullName evidence="1">Uncharacterized protein</fullName>
    </submittedName>
</protein>
<reference evidence="1 2" key="1">
    <citation type="submission" date="2020-08" db="EMBL/GenBank/DDBJ databases">
        <title>Genome public.</title>
        <authorList>
            <person name="Liu C."/>
            <person name="Sun Q."/>
        </authorList>
    </citation>
    <scope>NUCLEOTIDE SEQUENCE [LARGE SCALE GENOMIC DNA]</scope>
    <source>
        <strain evidence="1 2">NSJ-27</strain>
    </source>
</reference>
<organism evidence="1 2">
    <name type="scientific">Clostridium facile</name>
    <dbReference type="NCBI Taxonomy" id="2763035"/>
    <lineage>
        <taxon>Bacteria</taxon>
        <taxon>Bacillati</taxon>
        <taxon>Bacillota</taxon>
        <taxon>Clostridia</taxon>
        <taxon>Eubacteriales</taxon>
        <taxon>Clostridiaceae</taxon>
        <taxon>Clostridium</taxon>
    </lineage>
</organism>
<dbReference type="Proteomes" id="UP000649151">
    <property type="component" value="Unassembled WGS sequence"/>
</dbReference>
<name>A0ABR7ITA8_9CLOT</name>
<comment type="caution">
    <text evidence="1">The sequence shown here is derived from an EMBL/GenBank/DDBJ whole genome shotgun (WGS) entry which is preliminary data.</text>
</comment>